<feature type="compositionally biased region" description="Polar residues" evidence="1">
    <location>
        <begin position="42"/>
        <end position="82"/>
    </location>
</feature>
<dbReference type="Proteomes" id="UP000325313">
    <property type="component" value="Unassembled WGS sequence"/>
</dbReference>
<feature type="region of interest" description="Disordered" evidence="1">
    <location>
        <begin position="38"/>
        <end position="82"/>
    </location>
</feature>
<evidence type="ECO:0000256" key="1">
    <source>
        <dbReference type="SAM" id="MobiDB-lite"/>
    </source>
</evidence>
<dbReference type="AlphaFoldDB" id="A0A5B0SIF3"/>
<evidence type="ECO:0000313" key="2">
    <source>
        <dbReference type="EMBL" id="KAA1137637.1"/>
    </source>
</evidence>
<proteinExistence type="predicted"/>
<organism evidence="2 3">
    <name type="scientific">Puccinia graminis f. sp. tritici</name>
    <dbReference type="NCBI Taxonomy" id="56615"/>
    <lineage>
        <taxon>Eukaryota</taxon>
        <taxon>Fungi</taxon>
        <taxon>Dikarya</taxon>
        <taxon>Basidiomycota</taxon>
        <taxon>Pucciniomycotina</taxon>
        <taxon>Pucciniomycetes</taxon>
        <taxon>Pucciniales</taxon>
        <taxon>Pucciniaceae</taxon>
        <taxon>Puccinia</taxon>
    </lineage>
</organism>
<evidence type="ECO:0000313" key="3">
    <source>
        <dbReference type="Proteomes" id="UP000325313"/>
    </source>
</evidence>
<name>A0A5B0SIF3_PUCGR</name>
<accession>A0A5B0SIF3</accession>
<sequence length="134" mass="15201">MAQSVVEEQQEESLHHNLRNILAKLNINTVEEFFGLEKKPKSSQATHSNHSKQVQSKTMPNPTKTFVISSKRNSRTTHSYTTGAARRLVDLAQKRSSNVVPFRRGQRSDAVRNYIERCGWCGWGSDNVLTTLSE</sequence>
<reference evidence="2 3" key="1">
    <citation type="submission" date="2019-05" db="EMBL/GenBank/DDBJ databases">
        <title>Emergence of the Ug99 lineage of the wheat stem rust pathogen through somatic hybridization.</title>
        <authorList>
            <person name="Li F."/>
            <person name="Upadhyaya N.M."/>
            <person name="Sperschneider J."/>
            <person name="Matny O."/>
            <person name="Nguyen-Phuc H."/>
            <person name="Mago R."/>
            <person name="Raley C."/>
            <person name="Miller M.E."/>
            <person name="Silverstein K.A.T."/>
            <person name="Henningsen E."/>
            <person name="Hirsch C.D."/>
            <person name="Visser B."/>
            <person name="Pretorius Z.A."/>
            <person name="Steffenson B.J."/>
            <person name="Schwessinger B."/>
            <person name="Dodds P.N."/>
            <person name="Figueroa M."/>
        </authorList>
    </citation>
    <scope>NUCLEOTIDE SEQUENCE [LARGE SCALE GENOMIC DNA]</scope>
    <source>
        <strain evidence="2 3">Ug99</strain>
    </source>
</reference>
<dbReference type="EMBL" id="VDEP01000006">
    <property type="protein sequence ID" value="KAA1137637.1"/>
    <property type="molecule type" value="Genomic_DNA"/>
</dbReference>
<protein>
    <submittedName>
        <fullName evidence="2">Uncharacterized protein</fullName>
    </submittedName>
</protein>
<comment type="caution">
    <text evidence="2">The sequence shown here is derived from an EMBL/GenBank/DDBJ whole genome shotgun (WGS) entry which is preliminary data.</text>
</comment>
<gene>
    <name evidence="2" type="ORF">PGTUg99_016555</name>
</gene>